<organism evidence="13 14">
    <name type="scientific">Xenopus laevis</name>
    <name type="common">African clawed frog</name>
    <dbReference type="NCBI Taxonomy" id="8355"/>
    <lineage>
        <taxon>Eukaryota</taxon>
        <taxon>Metazoa</taxon>
        <taxon>Chordata</taxon>
        <taxon>Craniata</taxon>
        <taxon>Vertebrata</taxon>
        <taxon>Euteleostomi</taxon>
        <taxon>Amphibia</taxon>
        <taxon>Batrachia</taxon>
        <taxon>Anura</taxon>
        <taxon>Pipoidea</taxon>
        <taxon>Pipidae</taxon>
        <taxon>Xenopodinae</taxon>
        <taxon>Xenopus</taxon>
        <taxon>Xenopus</taxon>
    </lineage>
</organism>
<comment type="subcellular location">
    <subcellularLocation>
        <location evidence="1">Cell membrane</location>
        <topology evidence="1">Multi-pass membrane protein</topology>
    </subcellularLocation>
</comment>
<dbReference type="InterPro" id="IPR017978">
    <property type="entry name" value="GPCR_3_C"/>
</dbReference>
<dbReference type="AlphaFoldDB" id="A0A974DY66"/>
<feature type="transmembrane region" description="Helical" evidence="11">
    <location>
        <begin position="707"/>
        <end position="726"/>
    </location>
</feature>
<dbReference type="GO" id="GO:0004930">
    <property type="term" value="F:G protein-coupled receptor activity"/>
    <property type="evidence" value="ECO:0007669"/>
    <property type="project" value="UniProtKB-KW"/>
</dbReference>
<dbReference type="OMA" id="SHEANRF"/>
<dbReference type="PROSITE" id="PS00981">
    <property type="entry name" value="G_PROTEIN_RECEP_F3_3"/>
    <property type="match status" value="1"/>
</dbReference>
<dbReference type="Pfam" id="PF07562">
    <property type="entry name" value="NCD3G"/>
    <property type="match status" value="1"/>
</dbReference>
<dbReference type="InterPro" id="IPR004073">
    <property type="entry name" value="GPCR_3_vmron_rcpt_2"/>
</dbReference>
<protein>
    <recommendedName>
        <fullName evidence="12">G-protein coupled receptors family 3 profile domain-containing protein</fullName>
    </recommendedName>
</protein>
<feature type="domain" description="G-protein coupled receptors family 3 profile" evidence="12">
    <location>
        <begin position="593"/>
        <end position="857"/>
    </location>
</feature>
<dbReference type="SUPFAM" id="SSF53822">
    <property type="entry name" value="Periplasmic binding protein-like I"/>
    <property type="match status" value="1"/>
</dbReference>
<evidence type="ECO:0000256" key="3">
    <source>
        <dbReference type="ARBA" id="ARBA00022692"/>
    </source>
</evidence>
<evidence type="ECO:0000313" key="14">
    <source>
        <dbReference type="Proteomes" id="UP000694892"/>
    </source>
</evidence>
<feature type="transmembrane region" description="Helical" evidence="11">
    <location>
        <begin position="663"/>
        <end position="687"/>
    </location>
</feature>
<evidence type="ECO:0000256" key="8">
    <source>
        <dbReference type="ARBA" id="ARBA00023170"/>
    </source>
</evidence>
<evidence type="ECO:0000256" key="5">
    <source>
        <dbReference type="ARBA" id="ARBA00022989"/>
    </source>
</evidence>
<dbReference type="Pfam" id="PF00003">
    <property type="entry name" value="7tm_3"/>
    <property type="match status" value="1"/>
</dbReference>
<feature type="transmembrane region" description="Helical" evidence="11">
    <location>
        <begin position="752"/>
        <end position="775"/>
    </location>
</feature>
<dbReference type="SUPFAM" id="SSF57184">
    <property type="entry name" value="Growth factor receptor domain"/>
    <property type="match status" value="1"/>
</dbReference>
<keyword evidence="5 11" id="KW-1133">Transmembrane helix</keyword>
<proteinExistence type="predicted"/>
<keyword evidence="2" id="KW-1003">Cell membrane</keyword>
<evidence type="ECO:0000256" key="1">
    <source>
        <dbReference type="ARBA" id="ARBA00004651"/>
    </source>
</evidence>
<keyword evidence="10" id="KW-0807">Transducer</keyword>
<evidence type="ECO:0000256" key="4">
    <source>
        <dbReference type="ARBA" id="ARBA00022729"/>
    </source>
</evidence>
<reference evidence="14" key="1">
    <citation type="journal article" date="2016" name="Nature">
        <title>Genome evolution in the allotetraploid frog Xenopus laevis.</title>
        <authorList>
            <person name="Session A.M."/>
            <person name="Uno Y."/>
            <person name="Kwon T."/>
            <person name="Chapman J.A."/>
            <person name="Toyoda A."/>
            <person name="Takahashi S."/>
            <person name="Fukui A."/>
            <person name="Hikosaka A."/>
            <person name="Suzuki A."/>
            <person name="Kondo M."/>
            <person name="van Heeringen S.J."/>
            <person name="Quigley I."/>
            <person name="Heinz S."/>
            <person name="Ogino H."/>
            <person name="Ochi H."/>
            <person name="Hellsten U."/>
            <person name="Lyons J.B."/>
            <person name="Simakov O."/>
            <person name="Putnam N."/>
            <person name="Stites J."/>
            <person name="Kuroki Y."/>
            <person name="Tanaka T."/>
            <person name="Michiue T."/>
            <person name="Watanabe M."/>
            <person name="Bogdanovic O."/>
            <person name="Lister R."/>
            <person name="Georgiou G."/>
            <person name="Paranjpe S.S."/>
            <person name="van Kruijsbergen I."/>
            <person name="Shu S."/>
            <person name="Carlson J."/>
            <person name="Kinoshita T."/>
            <person name="Ohta Y."/>
            <person name="Mawaribuchi S."/>
            <person name="Jenkins J."/>
            <person name="Grimwood J."/>
            <person name="Schmutz J."/>
            <person name="Mitros T."/>
            <person name="Mozaffari S.V."/>
            <person name="Suzuki Y."/>
            <person name="Haramoto Y."/>
            <person name="Yamamoto T.S."/>
            <person name="Takagi C."/>
            <person name="Heald R."/>
            <person name="Miller K."/>
            <person name="Haudenschild C."/>
            <person name="Kitzman J."/>
            <person name="Nakayama T."/>
            <person name="Izutsu Y."/>
            <person name="Robert J."/>
            <person name="Fortriede J."/>
            <person name="Burns K."/>
            <person name="Lotay V."/>
            <person name="Karimi K."/>
            <person name="Yasuoka Y."/>
            <person name="Dichmann D.S."/>
            <person name="Flajnik M.F."/>
            <person name="Houston D.W."/>
            <person name="Shendure J."/>
            <person name="DuPasquier L."/>
            <person name="Vize P.D."/>
            <person name="Zorn A.M."/>
            <person name="Ito M."/>
            <person name="Marcotte E.M."/>
            <person name="Wallingford J.B."/>
            <person name="Ito Y."/>
            <person name="Asashima M."/>
            <person name="Ueno N."/>
            <person name="Matsuda Y."/>
            <person name="Veenstra G.J."/>
            <person name="Fujiyama A."/>
            <person name="Harland R.M."/>
            <person name="Taira M."/>
            <person name="Rokhsar D.S."/>
        </authorList>
    </citation>
    <scope>NUCLEOTIDE SEQUENCE [LARGE SCALE GENOMIC DNA]</scope>
    <source>
        <strain evidence="14">J</strain>
    </source>
</reference>
<dbReference type="PROSITE" id="PS50259">
    <property type="entry name" value="G_PROTEIN_RECEP_F3_4"/>
    <property type="match status" value="1"/>
</dbReference>
<feature type="transmembrane region" description="Helical" evidence="11">
    <location>
        <begin position="813"/>
        <end position="835"/>
    </location>
</feature>
<dbReference type="Pfam" id="PF01094">
    <property type="entry name" value="ANF_receptor"/>
    <property type="match status" value="1"/>
</dbReference>
<dbReference type="CDD" id="cd06365">
    <property type="entry name" value="PBP1_pheromone_receptor"/>
    <property type="match status" value="1"/>
</dbReference>
<dbReference type="InterPro" id="IPR017979">
    <property type="entry name" value="GPCR_3_CS"/>
</dbReference>
<dbReference type="InterPro" id="IPR009030">
    <property type="entry name" value="Growth_fac_rcpt_cys_sf"/>
</dbReference>
<evidence type="ECO:0000256" key="2">
    <source>
        <dbReference type="ARBA" id="ARBA00022475"/>
    </source>
</evidence>
<evidence type="ECO:0000256" key="6">
    <source>
        <dbReference type="ARBA" id="ARBA00023040"/>
    </source>
</evidence>
<dbReference type="CDD" id="cd15283">
    <property type="entry name" value="7tmC_V2R_pheromone"/>
    <property type="match status" value="1"/>
</dbReference>
<keyword evidence="9" id="KW-0325">Glycoprotein</keyword>
<keyword evidence="3 11" id="KW-0812">Transmembrane</keyword>
<evidence type="ECO:0000256" key="7">
    <source>
        <dbReference type="ARBA" id="ARBA00023136"/>
    </source>
</evidence>
<dbReference type="InterPro" id="IPR000337">
    <property type="entry name" value="GPCR_3"/>
</dbReference>
<dbReference type="InterPro" id="IPR028082">
    <property type="entry name" value="Peripla_BP_I"/>
</dbReference>
<evidence type="ECO:0000256" key="11">
    <source>
        <dbReference type="SAM" id="Phobius"/>
    </source>
</evidence>
<keyword evidence="8" id="KW-0675">Receptor</keyword>
<feature type="transmembrane region" description="Helical" evidence="11">
    <location>
        <begin position="593"/>
        <end position="618"/>
    </location>
</feature>
<dbReference type="InterPro" id="IPR011500">
    <property type="entry name" value="GPCR_3_9-Cys_dom"/>
</dbReference>
<dbReference type="GO" id="GO:0005886">
    <property type="term" value="C:plasma membrane"/>
    <property type="evidence" value="ECO:0007669"/>
    <property type="project" value="UniProtKB-SubCell"/>
</dbReference>
<dbReference type="EMBL" id="CM004466">
    <property type="protein sequence ID" value="OCT99141.1"/>
    <property type="molecule type" value="Genomic_DNA"/>
</dbReference>
<dbReference type="Proteomes" id="UP000694892">
    <property type="component" value="Chromosome 1L"/>
</dbReference>
<dbReference type="PRINTS" id="PR01535">
    <property type="entry name" value="VOMERONASL2R"/>
</dbReference>
<name>A0A974DY66_XENLA</name>
<evidence type="ECO:0000259" key="12">
    <source>
        <dbReference type="PROSITE" id="PS50259"/>
    </source>
</evidence>
<dbReference type="PANTHER" id="PTHR24061">
    <property type="entry name" value="CALCIUM-SENSING RECEPTOR-RELATED"/>
    <property type="match status" value="1"/>
</dbReference>
<gene>
    <name evidence="13" type="ORF">XELAEV_18004932mg</name>
</gene>
<dbReference type="InterPro" id="IPR000068">
    <property type="entry name" value="GPCR_3_Ca_sens_rcpt-rel"/>
</dbReference>
<dbReference type="InterPro" id="IPR001828">
    <property type="entry name" value="ANF_lig-bd_rcpt"/>
</dbReference>
<dbReference type="Gene3D" id="2.10.50.30">
    <property type="entry name" value="GPCR, family 3, nine cysteines domain"/>
    <property type="match status" value="1"/>
</dbReference>
<feature type="transmembrane region" description="Helical" evidence="11">
    <location>
        <begin position="630"/>
        <end position="651"/>
    </location>
</feature>
<dbReference type="Gene3D" id="3.40.50.2300">
    <property type="match status" value="2"/>
</dbReference>
<keyword evidence="7 11" id="KW-0472">Membrane</keyword>
<dbReference type="PRINTS" id="PR00248">
    <property type="entry name" value="GPCRMGR"/>
</dbReference>
<keyword evidence="4" id="KW-0732">Signal</keyword>
<keyword evidence="6" id="KW-0297">G-protein coupled receptor</keyword>
<dbReference type="FunFam" id="3.40.50.2300:FF:000625">
    <property type="entry name" value="Uncharacterized protein"/>
    <property type="match status" value="1"/>
</dbReference>
<dbReference type="PANTHER" id="PTHR24061:SF564">
    <property type="entry name" value="METABOTROPIC GLUTAMATE RECEPTOR 1"/>
    <property type="match status" value="1"/>
</dbReference>
<evidence type="ECO:0000256" key="10">
    <source>
        <dbReference type="ARBA" id="ARBA00023224"/>
    </source>
</evidence>
<evidence type="ECO:0000313" key="13">
    <source>
        <dbReference type="EMBL" id="OCT99141.1"/>
    </source>
</evidence>
<feature type="transmembrane region" description="Helical" evidence="11">
    <location>
        <begin position="787"/>
        <end position="807"/>
    </location>
</feature>
<dbReference type="InterPro" id="IPR038550">
    <property type="entry name" value="GPCR_3_9-Cys_sf"/>
</dbReference>
<dbReference type="FunFam" id="2.10.50.30:FF:000003">
    <property type="entry name" value="Vomeronasal 2, receptor 120"/>
    <property type="match status" value="1"/>
</dbReference>
<accession>A0A974DY66</accession>
<evidence type="ECO:0000256" key="9">
    <source>
        <dbReference type="ARBA" id="ARBA00023180"/>
    </source>
</evidence>
<sequence length="866" mass="98552">MINCTWDSVRHYSSHYIELIWCLAALKLMHCSPEMSGSDLQCRIHITKPKYEYKYIQDGDIIIGGVFTMNQGVKYVPNGPFRSVPFCFQPFIENYEEIYTFLFAIDEINKNPDLLPNITLGYHVYDSCLDPRIAIGSVLQILSGPGNVVPNYSCRDQGEIAGFIGDQSSVPSLPIAQLLGLYGYAQISYGATNPILRDKEFFPYFLSTGVNDHIQHVAIAKLLEHFGWTWVIIVAVDDDSGDSQNLQNEIIKHGACVASFITLTEDSSNNRMKLERVKQSTAEVIVFCGVPSAPIFQLMYKIGKLIEEKTLVIPVIWYSHLISIVSLYNGSINFDENVNKKEILLNNFNEYVSSVREDPLLTDLMAMYLKCWTPDQEKNSLFREIYGIFKRNCTGHLWRLVSPENKVYISVYTMAHALNNLLSLLGKHTQKDIHRNIFRNQLHYYFRNLYFVDPWGREIEYDKDGDVSVHLLIRNWIYSFQWGIIITNVGEFSWSESEGNLKINSKKITWKKNTNNTTLKSQCSANCPHGHQKIPWEGAPPCCYGCAPCSEGEVSNITDAENCLKCPDNQWPNKDKTVCIEKQIEFLSYDDSLAVVFIAIILFLFLIATLTLAIFIVFRHTPIVKANNRNLSYILLVSIKLSFLSVFLFLGHPVDITCMLRETSFGITFSISVSCVLAKTIMVYIAFKNTKPGNSWRKWLGAKLANCIALVVSFIQLLICITWLAVSPPFMELNTFSEPGKIIIECNEGSVVAFYIVLSYMGLLASVSFIVAFLARSLPDSFNEAKYITFSMLLFCSVWITMIPAYLSTKGKYMVAVEIFAVTSSNCGLLFCIFLPKCYIILFQPEINSKQYLMMSQNKYVSYNYR</sequence>